<protein>
    <submittedName>
        <fullName evidence="4">Pyridoxamine 5'-phosphate oxidase-related FMN-binding protein</fullName>
    </submittedName>
</protein>
<dbReference type="PANTHER" id="PTHR35176">
    <property type="entry name" value="HEME OXYGENASE HI_0854-RELATED"/>
    <property type="match status" value="1"/>
</dbReference>
<dbReference type="Pfam" id="PF10615">
    <property type="entry name" value="DUF2470"/>
    <property type="match status" value="1"/>
</dbReference>
<dbReference type="InterPro" id="IPR019595">
    <property type="entry name" value="DUF2470"/>
</dbReference>
<dbReference type="GO" id="GO:0016627">
    <property type="term" value="F:oxidoreductase activity, acting on the CH-CH group of donors"/>
    <property type="evidence" value="ECO:0007669"/>
    <property type="project" value="TreeGrafter"/>
</dbReference>
<evidence type="ECO:0000313" key="5">
    <source>
        <dbReference type="Proteomes" id="UP000000845"/>
    </source>
</evidence>
<dbReference type="RefSeq" id="WP_012860056.1">
    <property type="nucleotide sequence ID" value="NC_013517.1"/>
</dbReference>
<gene>
    <name evidence="4" type="ordered locus">Sterm_0587</name>
</gene>
<keyword evidence="5" id="KW-1185">Reference proteome</keyword>
<dbReference type="SUPFAM" id="SSF50475">
    <property type="entry name" value="FMN-binding split barrel"/>
    <property type="match status" value="2"/>
</dbReference>
<dbReference type="EMBL" id="CP001739">
    <property type="protein sequence ID" value="ACZ07460.1"/>
    <property type="molecule type" value="Genomic_DNA"/>
</dbReference>
<organism evidence="4 5">
    <name type="scientific">Sebaldella termitidis (strain ATCC 33386 / NCTC 11300)</name>
    <dbReference type="NCBI Taxonomy" id="526218"/>
    <lineage>
        <taxon>Bacteria</taxon>
        <taxon>Fusobacteriati</taxon>
        <taxon>Fusobacteriota</taxon>
        <taxon>Fusobacteriia</taxon>
        <taxon>Fusobacteriales</taxon>
        <taxon>Leptotrichiaceae</taxon>
        <taxon>Sebaldella</taxon>
    </lineage>
</organism>
<accession>D1ANY6</accession>
<dbReference type="InterPro" id="IPR012349">
    <property type="entry name" value="Split_barrel_FMN-bd"/>
</dbReference>
<dbReference type="InterPro" id="IPR011576">
    <property type="entry name" value="Pyridox_Oxase_N"/>
</dbReference>
<sequence length="252" mass="28769">MKDTIINHMNHDHMDALMVLVRYHNGKEDVNNAKMLDVDNRGMKILVNEAEEVFVPFGKDTELSEVKDELIDMLKTARTALGIEKKPGGHMNEAVKYISEFGSVVLGTVNAESEPNVTYAPYLRYEDKNYIYISKIGVHYDNLKNNGKLELLFLEDETKAKAVTVRQRVRFKAQAVFLERDEKFGKIMDAFEEKAGNTMKIMRDMTDFHLVELIFLEGSFVKGFGQAYTISESGEMEPLTSDKLGRTHESKE</sequence>
<reference evidence="5" key="1">
    <citation type="submission" date="2009-09" db="EMBL/GenBank/DDBJ databases">
        <title>The complete chromosome of Sebaldella termitidis ATCC 33386.</title>
        <authorList>
            <consortium name="US DOE Joint Genome Institute (JGI-PGF)"/>
            <person name="Lucas S."/>
            <person name="Copeland A."/>
            <person name="Lapidus A."/>
            <person name="Glavina del Rio T."/>
            <person name="Dalin E."/>
            <person name="Tice H."/>
            <person name="Bruce D."/>
            <person name="Goodwin L."/>
            <person name="Pitluck S."/>
            <person name="Kyrpides N."/>
            <person name="Mavromatis K."/>
            <person name="Ivanova N."/>
            <person name="Mikhailova N."/>
            <person name="Sims D."/>
            <person name="Meincke L."/>
            <person name="Brettin T."/>
            <person name="Detter J.C."/>
            <person name="Han C."/>
            <person name="Larimer F."/>
            <person name="Land M."/>
            <person name="Hauser L."/>
            <person name="Markowitz V."/>
            <person name="Cheng J.F."/>
            <person name="Hugenholtz P."/>
            <person name="Woyke T."/>
            <person name="Wu D."/>
            <person name="Eisen J.A."/>
        </authorList>
    </citation>
    <scope>NUCLEOTIDE SEQUENCE [LARGE SCALE GENOMIC DNA]</scope>
    <source>
        <strain evidence="5">ATCC 33386 / NCTC 11300</strain>
    </source>
</reference>
<evidence type="ECO:0000256" key="1">
    <source>
        <dbReference type="ARBA" id="ARBA00023002"/>
    </source>
</evidence>
<dbReference type="Proteomes" id="UP000000845">
    <property type="component" value="Chromosome"/>
</dbReference>
<evidence type="ECO:0000313" key="4">
    <source>
        <dbReference type="EMBL" id="ACZ07460.1"/>
    </source>
</evidence>
<dbReference type="InterPro" id="IPR052019">
    <property type="entry name" value="F420H2_bilvrd_red/Heme_oxyg"/>
</dbReference>
<feature type="domain" description="DUF2470" evidence="3">
    <location>
        <begin position="3"/>
        <end position="73"/>
    </location>
</feature>
<evidence type="ECO:0000259" key="3">
    <source>
        <dbReference type="Pfam" id="PF10615"/>
    </source>
</evidence>
<dbReference type="HOGENOM" id="CLU_093808_0_0_0"/>
<evidence type="ECO:0000259" key="2">
    <source>
        <dbReference type="Pfam" id="PF01243"/>
    </source>
</evidence>
<keyword evidence="1" id="KW-0560">Oxidoreductase</keyword>
<reference evidence="4 5" key="2">
    <citation type="journal article" date="2010" name="Stand. Genomic Sci.">
        <title>Complete genome sequence of Sebaldella termitidis type strain (NCTC 11300).</title>
        <authorList>
            <person name="Harmon-Smith M."/>
            <person name="Celia L."/>
            <person name="Chertkov O."/>
            <person name="Lapidus A."/>
            <person name="Copeland A."/>
            <person name="Glavina Del Rio T."/>
            <person name="Nolan M."/>
            <person name="Lucas S."/>
            <person name="Tice H."/>
            <person name="Cheng J.F."/>
            <person name="Han C."/>
            <person name="Detter J.C."/>
            <person name="Bruce D."/>
            <person name="Goodwin L."/>
            <person name="Pitluck S."/>
            <person name="Pati A."/>
            <person name="Liolios K."/>
            <person name="Ivanova N."/>
            <person name="Mavromatis K."/>
            <person name="Mikhailova N."/>
            <person name="Chen A."/>
            <person name="Palaniappan K."/>
            <person name="Land M."/>
            <person name="Hauser L."/>
            <person name="Chang Y.J."/>
            <person name="Jeffries C.D."/>
            <person name="Brettin T."/>
            <person name="Goker M."/>
            <person name="Beck B."/>
            <person name="Bristow J."/>
            <person name="Eisen J.A."/>
            <person name="Markowitz V."/>
            <person name="Hugenholtz P."/>
            <person name="Kyrpides N.C."/>
            <person name="Klenk H.P."/>
            <person name="Chen F."/>
        </authorList>
    </citation>
    <scope>NUCLEOTIDE SEQUENCE [LARGE SCALE GENOMIC DNA]</scope>
    <source>
        <strain evidence="5">ATCC 33386 / NCTC 11300</strain>
    </source>
</reference>
<dbReference type="NCBIfam" id="TIGR04109">
    <property type="entry name" value="heme_ox_HugZ"/>
    <property type="match status" value="1"/>
</dbReference>
<dbReference type="KEGG" id="str:Sterm_0587"/>
<proteinExistence type="predicted"/>
<dbReference type="PANTHER" id="PTHR35176:SF6">
    <property type="entry name" value="HEME OXYGENASE HI_0854-RELATED"/>
    <property type="match status" value="1"/>
</dbReference>
<name>D1ANY6_SEBTE</name>
<dbReference type="Gene3D" id="2.30.110.10">
    <property type="entry name" value="Electron Transport, Fmn-binding Protein, Chain A"/>
    <property type="match status" value="1"/>
</dbReference>
<dbReference type="Gene3D" id="3.20.180.10">
    <property type="entry name" value="PNP-oxidase-like"/>
    <property type="match status" value="1"/>
</dbReference>
<dbReference type="InterPro" id="IPR037119">
    <property type="entry name" value="Haem_oxidase_HugZ-like_sf"/>
</dbReference>
<dbReference type="AlphaFoldDB" id="D1ANY6"/>
<dbReference type="GO" id="GO:0005829">
    <property type="term" value="C:cytosol"/>
    <property type="evidence" value="ECO:0007669"/>
    <property type="project" value="TreeGrafter"/>
</dbReference>
<dbReference type="STRING" id="526218.Sterm_0587"/>
<feature type="domain" description="Pyridoxamine 5'-phosphate oxidase N-terminal" evidence="2">
    <location>
        <begin position="93"/>
        <end position="221"/>
    </location>
</feature>
<dbReference type="InterPro" id="IPR026324">
    <property type="entry name" value="Haem_oxygenase_HugZ"/>
</dbReference>
<dbReference type="GO" id="GO:0070967">
    <property type="term" value="F:coenzyme F420 binding"/>
    <property type="evidence" value="ECO:0007669"/>
    <property type="project" value="TreeGrafter"/>
</dbReference>
<dbReference type="Pfam" id="PF01243">
    <property type="entry name" value="PNPOx_N"/>
    <property type="match status" value="1"/>
</dbReference>
<dbReference type="eggNOG" id="COG0748">
    <property type="taxonomic scope" value="Bacteria"/>
</dbReference>